<dbReference type="SUPFAM" id="SSF52738">
    <property type="entry name" value="Methylesterase CheB, C-terminal domain"/>
    <property type="match status" value="1"/>
</dbReference>
<dbReference type="Gene3D" id="3.40.50.150">
    <property type="entry name" value="Vaccinia Virus protein VP39"/>
    <property type="match status" value="1"/>
</dbReference>
<dbReference type="InterPro" id="IPR011006">
    <property type="entry name" value="CheY-like_superfamily"/>
</dbReference>
<dbReference type="Pfam" id="PF00072">
    <property type="entry name" value="Response_reg"/>
    <property type="match status" value="1"/>
</dbReference>
<dbReference type="CDD" id="cd16434">
    <property type="entry name" value="CheB-CheR_fusion"/>
    <property type="match status" value="1"/>
</dbReference>
<feature type="domain" description="CheB-type methylesterase" evidence="12">
    <location>
        <begin position="13"/>
        <end position="188"/>
    </location>
</feature>
<dbReference type="Pfam" id="PF01739">
    <property type="entry name" value="CheR"/>
    <property type="match status" value="1"/>
</dbReference>
<feature type="modified residue" description="4-aspartylphosphate" evidence="8">
    <location>
        <position position="1148"/>
    </location>
</feature>
<evidence type="ECO:0000259" key="13">
    <source>
        <dbReference type="PROSITE" id="PS50123"/>
    </source>
</evidence>
<dbReference type="InterPro" id="IPR029063">
    <property type="entry name" value="SAM-dependent_MTases_sf"/>
</dbReference>
<protein>
    <submittedName>
        <fullName evidence="14">ATP-binding protein</fullName>
    </submittedName>
</protein>
<dbReference type="GO" id="GO:0005524">
    <property type="term" value="F:ATP binding"/>
    <property type="evidence" value="ECO:0007669"/>
    <property type="project" value="UniProtKB-KW"/>
</dbReference>
<evidence type="ECO:0000256" key="1">
    <source>
        <dbReference type="ARBA" id="ARBA00000085"/>
    </source>
</evidence>
<evidence type="ECO:0000256" key="2">
    <source>
        <dbReference type="ARBA" id="ARBA00001541"/>
    </source>
</evidence>
<dbReference type="RefSeq" id="WP_265618632.1">
    <property type="nucleotide sequence ID" value="NZ_JAPFRD010000013.1"/>
</dbReference>
<dbReference type="InterPro" id="IPR005467">
    <property type="entry name" value="His_kinase_dom"/>
</dbReference>
<organism evidence="14 15">
    <name type="scientific">Alteromonas aquimaris</name>
    <dbReference type="NCBI Taxonomy" id="2998417"/>
    <lineage>
        <taxon>Bacteria</taxon>
        <taxon>Pseudomonadati</taxon>
        <taxon>Pseudomonadota</taxon>
        <taxon>Gammaproteobacteria</taxon>
        <taxon>Alteromonadales</taxon>
        <taxon>Alteromonadaceae</taxon>
        <taxon>Alteromonas/Salinimonas group</taxon>
        <taxon>Alteromonas</taxon>
    </lineage>
</organism>
<reference evidence="14" key="1">
    <citation type="submission" date="2022-11" db="EMBL/GenBank/DDBJ databases">
        <title>Alteromonas sp. nov., isolated from sea water of the Qingdao.</title>
        <authorList>
            <person name="Wang Q."/>
        </authorList>
    </citation>
    <scope>NUCLEOTIDE SEQUENCE</scope>
    <source>
        <strain evidence="14">ASW11-7</strain>
    </source>
</reference>
<evidence type="ECO:0000259" key="11">
    <source>
        <dbReference type="PROSITE" id="PS50110"/>
    </source>
</evidence>
<evidence type="ECO:0000256" key="9">
    <source>
        <dbReference type="SAM" id="MobiDB-lite"/>
    </source>
</evidence>
<keyword evidence="4" id="KW-0489">Methyltransferase</keyword>
<evidence type="ECO:0000256" key="6">
    <source>
        <dbReference type="ARBA" id="ARBA00022691"/>
    </source>
</evidence>
<dbReference type="SUPFAM" id="SSF53335">
    <property type="entry name" value="S-adenosyl-L-methionine-dependent methyltransferases"/>
    <property type="match status" value="1"/>
</dbReference>
<feature type="domain" description="Response regulatory" evidence="11">
    <location>
        <begin position="1099"/>
        <end position="1218"/>
    </location>
</feature>
<dbReference type="InterPro" id="IPR000673">
    <property type="entry name" value="Sig_transdc_resp-reg_Me-estase"/>
</dbReference>
<dbReference type="Gene3D" id="1.10.287.1490">
    <property type="match status" value="1"/>
</dbReference>
<evidence type="ECO:0000259" key="10">
    <source>
        <dbReference type="PROSITE" id="PS50109"/>
    </source>
</evidence>
<comment type="catalytic activity">
    <reaction evidence="2">
        <text>L-glutamyl-[protein] + S-adenosyl-L-methionine = [protein]-L-glutamate 5-O-methyl ester + S-adenosyl-L-homocysteine</text>
        <dbReference type="Rhea" id="RHEA:24452"/>
        <dbReference type="Rhea" id="RHEA-COMP:10208"/>
        <dbReference type="Rhea" id="RHEA-COMP:10311"/>
        <dbReference type="ChEBI" id="CHEBI:29973"/>
        <dbReference type="ChEBI" id="CHEBI:57856"/>
        <dbReference type="ChEBI" id="CHEBI:59789"/>
        <dbReference type="ChEBI" id="CHEBI:82795"/>
        <dbReference type="EC" id="2.1.1.80"/>
    </reaction>
</comment>
<evidence type="ECO:0000256" key="5">
    <source>
        <dbReference type="ARBA" id="ARBA00022679"/>
    </source>
</evidence>
<keyword evidence="8" id="KW-0597">Phosphoprotein</keyword>
<dbReference type="EMBL" id="JAPFRD010000013">
    <property type="protein sequence ID" value="MCW8109768.1"/>
    <property type="molecule type" value="Genomic_DNA"/>
</dbReference>
<dbReference type="PROSITE" id="PS50122">
    <property type="entry name" value="CHEB"/>
    <property type="match status" value="1"/>
</dbReference>
<dbReference type="InterPro" id="IPR050903">
    <property type="entry name" value="Bact_Chemotaxis_MeTrfase"/>
</dbReference>
<evidence type="ECO:0000256" key="3">
    <source>
        <dbReference type="ARBA" id="ARBA00022500"/>
    </source>
</evidence>
<keyword evidence="14" id="KW-0067">ATP-binding</keyword>
<dbReference type="SUPFAM" id="SSF55874">
    <property type="entry name" value="ATPase domain of HSP90 chaperone/DNA topoisomerase II/histidine kinase"/>
    <property type="match status" value="1"/>
</dbReference>
<dbReference type="PANTHER" id="PTHR24422">
    <property type="entry name" value="CHEMOTAXIS PROTEIN METHYLTRANSFERASE"/>
    <property type="match status" value="1"/>
</dbReference>
<dbReference type="SUPFAM" id="SSF52172">
    <property type="entry name" value="CheY-like"/>
    <property type="match status" value="1"/>
</dbReference>
<keyword evidence="5" id="KW-0808">Transferase</keyword>
<dbReference type="InterPro" id="IPR022642">
    <property type="entry name" value="CheR_C"/>
</dbReference>
<dbReference type="Gene3D" id="3.30.565.10">
    <property type="entry name" value="Histidine kinase-like ATPase, C-terminal domain"/>
    <property type="match status" value="1"/>
</dbReference>
<dbReference type="Pfam" id="PF01339">
    <property type="entry name" value="CheB_methylest"/>
    <property type="match status" value="1"/>
</dbReference>
<keyword evidence="6" id="KW-0949">S-adenosyl-L-methionine</keyword>
<dbReference type="SUPFAM" id="SSF47757">
    <property type="entry name" value="Chemotaxis receptor methyltransferase CheR, N-terminal domain"/>
    <property type="match status" value="1"/>
</dbReference>
<dbReference type="Pfam" id="PF00512">
    <property type="entry name" value="HisKA"/>
    <property type="match status" value="1"/>
</dbReference>
<dbReference type="PRINTS" id="PR00996">
    <property type="entry name" value="CHERMTFRASE"/>
</dbReference>
<comment type="catalytic activity">
    <reaction evidence="1">
        <text>ATP + protein L-histidine = ADP + protein N-phospho-L-histidine.</text>
        <dbReference type="EC" id="2.7.13.3"/>
    </reaction>
</comment>
<evidence type="ECO:0000259" key="12">
    <source>
        <dbReference type="PROSITE" id="PS50122"/>
    </source>
</evidence>
<comment type="caution">
    <text evidence="14">The sequence shown here is derived from an EMBL/GenBank/DDBJ whole genome shotgun (WGS) entry which is preliminary data.</text>
</comment>
<feature type="active site" evidence="7">
    <location>
        <position position="45"/>
    </location>
</feature>
<dbReference type="CDD" id="cd00082">
    <property type="entry name" value="HisKA"/>
    <property type="match status" value="1"/>
</dbReference>
<dbReference type="SMART" id="SM00388">
    <property type="entry name" value="HisKA"/>
    <property type="match status" value="1"/>
</dbReference>
<keyword evidence="15" id="KW-1185">Reference proteome</keyword>
<accession>A0ABT3PAF2</accession>
<dbReference type="InterPro" id="IPR035909">
    <property type="entry name" value="CheB_C"/>
</dbReference>
<dbReference type="InterPro" id="IPR036804">
    <property type="entry name" value="CheR_N_sf"/>
</dbReference>
<feature type="active site" evidence="7">
    <location>
        <position position="18"/>
    </location>
</feature>
<dbReference type="Gene3D" id="1.10.155.10">
    <property type="entry name" value="Chemotaxis receptor methyltransferase CheR, N-terminal domain"/>
    <property type="match status" value="1"/>
</dbReference>
<evidence type="ECO:0000256" key="7">
    <source>
        <dbReference type="PROSITE-ProRule" id="PRU00050"/>
    </source>
</evidence>
<feature type="active site" evidence="7">
    <location>
        <position position="137"/>
    </location>
</feature>
<dbReference type="InterPro" id="IPR003661">
    <property type="entry name" value="HisK_dim/P_dom"/>
</dbReference>
<feature type="compositionally biased region" description="Low complexity" evidence="9">
    <location>
        <begin position="666"/>
        <end position="683"/>
    </location>
</feature>
<dbReference type="CDD" id="cd17546">
    <property type="entry name" value="REC_hyHK_CKI1_RcsC-like"/>
    <property type="match status" value="1"/>
</dbReference>
<dbReference type="InterPro" id="IPR001789">
    <property type="entry name" value="Sig_transdc_resp-reg_receiver"/>
</dbReference>
<dbReference type="SMART" id="SM00387">
    <property type="entry name" value="HATPase_c"/>
    <property type="match status" value="1"/>
</dbReference>
<dbReference type="InterPro" id="IPR022641">
    <property type="entry name" value="CheR_N"/>
</dbReference>
<name>A0ABT3PAF2_9ALTE</name>
<dbReference type="PROSITE" id="PS50110">
    <property type="entry name" value="RESPONSE_REGULATORY"/>
    <property type="match status" value="1"/>
</dbReference>
<dbReference type="InterPro" id="IPR003594">
    <property type="entry name" value="HATPase_dom"/>
</dbReference>
<evidence type="ECO:0000313" key="14">
    <source>
        <dbReference type="EMBL" id="MCW8109768.1"/>
    </source>
</evidence>
<dbReference type="SUPFAM" id="SSF47384">
    <property type="entry name" value="Homodimeric domain of signal transducing histidine kinase"/>
    <property type="match status" value="1"/>
</dbReference>
<dbReference type="CDD" id="cd16922">
    <property type="entry name" value="HATPase_EvgS-ArcB-TorS-like"/>
    <property type="match status" value="1"/>
</dbReference>
<dbReference type="InterPro" id="IPR036890">
    <property type="entry name" value="HATPase_C_sf"/>
</dbReference>
<dbReference type="SMART" id="SM00138">
    <property type="entry name" value="MeTrc"/>
    <property type="match status" value="1"/>
</dbReference>
<dbReference type="PROSITE" id="PS50123">
    <property type="entry name" value="CHER"/>
    <property type="match status" value="1"/>
</dbReference>
<dbReference type="Gene3D" id="3.40.50.2300">
    <property type="match status" value="1"/>
</dbReference>
<feature type="domain" description="Histidine kinase" evidence="10">
    <location>
        <begin position="853"/>
        <end position="1074"/>
    </location>
</feature>
<dbReference type="Pfam" id="PF03705">
    <property type="entry name" value="CheR_N"/>
    <property type="match status" value="1"/>
</dbReference>
<dbReference type="Gene3D" id="3.40.50.180">
    <property type="entry name" value="Methylesterase CheB, C-terminal domain"/>
    <property type="match status" value="1"/>
</dbReference>
<dbReference type="PANTHER" id="PTHR24422:SF10">
    <property type="entry name" value="CHEMOTAXIS PROTEIN METHYLTRANSFERASE 2"/>
    <property type="match status" value="1"/>
</dbReference>
<feature type="domain" description="CheR-type methyltransferase" evidence="13">
    <location>
        <begin position="200"/>
        <end position="483"/>
    </location>
</feature>
<keyword evidence="7" id="KW-0378">Hydrolase</keyword>
<dbReference type="Proteomes" id="UP001142810">
    <property type="component" value="Unassembled WGS sequence"/>
</dbReference>
<proteinExistence type="predicted"/>
<sequence length="1223" mass="138027">MSFSMADQHYFWVGIGASAGGLDALKTFCSGLPQNANMFYIVAQHLSPKHESKLTELIQRDTELKVETIVDNTVAKPNIVYITPPQYDVYIEGDRIRLAPADDPTIPKPSVNNLFVSLAEEKKESAIGVILSGTGTDGAHGIKMIRASGGITYAQDADSAAYDGMPRAATDTDCVDFILSPQEIGAHLSNLSSQLPQKIRAALQNEEAQDGLSELFSLVRKKCGVSFKQYKKATLQRRIERRMLATGISDFDVYVERLQEDDDEVRLLYKDILISVTNFFRDPATFKQLESVLEDIGKTKAEGEPIRLWVVGCATGEEAYSLSIMLAEMLGGSDRLAESDHQIFATDVDTDALAVARRGVYSEASMADVPSKYREKYFLKKDGQYEVIKELKRIILFSGHNIIDDPPFMRVDMITCRNLLIYFEQELQKKVYRIFHYSLRERGYLFLGKSESTAQVTDIFRPVKAQDRIFQKRAVSAFNPQRFFLSGKSAVTELQESKKLQDAQKVPLLPEIFVEQLGEAGILINDNLDVEHLYGASSRYLKLPKGKPSLNLCEIVIETFRHEVRPLVFKAVRTKELATGQPRRLTYNGTVAKVVMSVYPVQLNDNSDKYLLVCFRPSPQEQKSVEHTEHTDSQQRIKELEDELSMAREHIQTVIEELETSNEELQSMNEELQSSNEELQSSNEELETTNEELQSTNEELVTTNDELNAKTSALEYMSNQLTNIKNSLAFPLVYVDKNLEALRANKAAREFFSLSEELNDFRSKVEGYFDTINLRELIDKVTRSNRVETVQLKKGESYYWLYITPYIMANQTNDGAILSFIDNTELMKQKEELEESRKLAHQASMAKSEFLANVSHEIRTPLNAIVGVNEVFSLQIDDKQKRERLLEILSSATANLKNLLNDLLDFAKLEAGQLSLEVTNFSLREIVDNLLDVYSGEISRKNLTVEAHVDKRLPPELLGDPLRIQQILANLLSNSIKFTEQGSIDISVSGQWHRDFYQVRLEVTDTGIGMSEKSLSTVFEKFTQADSSISRRFGGSGLGLSIVKELVDLMHGSVSVESEEGNGTRFIISIPFKTPKPRTNVKRSDSAQDLSLAGVADKKVLIIEDNESNIFILESYLEQMGVNFEVVRDGESGLEKLQSTDYALILLDLQMDGIDGFEFFERFKHDRATGKRAQTRVIAVSAHVHDDIIEKCLNAGMDNFLPKPVEILELHRLMKTYLCEENG</sequence>
<gene>
    <name evidence="14" type="ORF">OPS25_14775</name>
</gene>
<dbReference type="Gene3D" id="1.10.287.130">
    <property type="match status" value="1"/>
</dbReference>
<dbReference type="Pfam" id="PF02518">
    <property type="entry name" value="HATPase_c"/>
    <property type="match status" value="1"/>
</dbReference>
<dbReference type="InterPro" id="IPR000780">
    <property type="entry name" value="CheR_MeTrfase"/>
</dbReference>
<dbReference type="PROSITE" id="PS50109">
    <property type="entry name" value="HIS_KIN"/>
    <property type="match status" value="1"/>
</dbReference>
<dbReference type="Pfam" id="PF13596">
    <property type="entry name" value="PAS_10"/>
    <property type="match status" value="1"/>
</dbReference>
<dbReference type="SMART" id="SM00448">
    <property type="entry name" value="REC"/>
    <property type="match status" value="1"/>
</dbReference>
<evidence type="ECO:0000256" key="8">
    <source>
        <dbReference type="PROSITE-ProRule" id="PRU00169"/>
    </source>
</evidence>
<evidence type="ECO:0000256" key="4">
    <source>
        <dbReference type="ARBA" id="ARBA00022603"/>
    </source>
</evidence>
<evidence type="ECO:0000313" key="15">
    <source>
        <dbReference type="Proteomes" id="UP001142810"/>
    </source>
</evidence>
<dbReference type="InterPro" id="IPR036097">
    <property type="entry name" value="HisK_dim/P_sf"/>
</dbReference>
<keyword evidence="14" id="KW-0547">Nucleotide-binding</keyword>
<keyword evidence="3 7" id="KW-0145">Chemotaxis</keyword>
<feature type="region of interest" description="Disordered" evidence="9">
    <location>
        <begin position="663"/>
        <end position="699"/>
    </location>
</feature>